<sequence>MKSKMLILSLIIVFSIVLVACSNGNEEKKGEDGKIVLSPKSSDIKGKVLFDSAHGQTAGSADWVIDGGFSDFADALTKENYEVTDLGYNQLLDYKTMQDYQLVVIPEANNPLKKSEQDAIEKYVKSGGSILMISDHYNADRNFNRFDSSEVMNGYRRGAFDNPTKGMSPEESASEKMKGVESRDFLNEVFGLRFRYNALGNIKVDDIASSEESFNITKGIKAVSMHAGSTIAITDPNKAKGIAFVPQLSKHDKWNNAVDEGIYNGGGKNEGPYIAISKVEKGKGAFIGDSSMVEDKTPKYKREDNGENKKTYDGFKEEDNKKMVMQIVEWLNKQENQKDFKAMDINLDDKTPLKRFEQPENSQEVEQEPWGTPKRGYKWYDASTYASGSYGAKGTKQNKTEHSTEEDNNTTNNDTSTFDIPSSVSRQEKFNITVYVDESKLINQKFQLSIKNKDGREVGMFNGQAPGISESVNPKIKNGKTDWYFKTKIANEADEEVKVEVLSGGNVIAQTTLKVE</sequence>
<evidence type="ECO:0000256" key="1">
    <source>
        <dbReference type="SAM" id="MobiDB-lite"/>
    </source>
</evidence>
<keyword evidence="2" id="KW-0238">DNA-binding</keyword>
<dbReference type="InterPro" id="IPR039975">
    <property type="entry name" value="IFT52"/>
</dbReference>
<reference evidence="2 3" key="1">
    <citation type="submission" date="2021-06" db="EMBL/GenBank/DDBJ databases">
        <title>Staphylococcus lentus K169 genome sequencing.</title>
        <authorList>
            <person name="Sundareshan S."/>
            <person name="Akhila D.S."/>
            <person name="Prachi D."/>
            <person name="Sivakumar R."/>
            <person name="Rajendhran J."/>
            <person name="Isloor S."/>
            <person name="Hegde N.R."/>
        </authorList>
    </citation>
    <scope>NUCLEOTIDE SEQUENCE [LARGE SCALE GENOMIC DNA]</scope>
    <source>
        <strain evidence="2 3">K169</strain>
    </source>
</reference>
<organism evidence="2 3">
    <name type="scientific">Mammaliicoccus lentus</name>
    <name type="common">Staphylococcus lentus</name>
    <dbReference type="NCBI Taxonomy" id="42858"/>
    <lineage>
        <taxon>Bacteria</taxon>
        <taxon>Bacillati</taxon>
        <taxon>Bacillota</taxon>
        <taxon>Bacilli</taxon>
        <taxon>Bacillales</taxon>
        <taxon>Staphylococcaceae</taxon>
        <taxon>Mammaliicoccus</taxon>
    </lineage>
</organism>
<dbReference type="PANTHER" id="PTHR12969">
    <property type="entry name" value="NGD5/OSM-6/IFT52"/>
    <property type="match status" value="1"/>
</dbReference>
<name>A0ABS6GXS9_MAMLE</name>
<dbReference type="RefSeq" id="WP_216683410.1">
    <property type="nucleotide sequence ID" value="NZ_JAHLZN010000006.1"/>
</dbReference>
<feature type="region of interest" description="Disordered" evidence="1">
    <location>
        <begin position="158"/>
        <end position="178"/>
    </location>
</feature>
<dbReference type="Proteomes" id="UP000770161">
    <property type="component" value="Unassembled WGS sequence"/>
</dbReference>
<proteinExistence type="predicted"/>
<gene>
    <name evidence="2" type="ORF">KQ656_05200</name>
</gene>
<dbReference type="EMBL" id="JAHLZN010000006">
    <property type="protein sequence ID" value="MBU6113343.1"/>
    <property type="molecule type" value="Genomic_DNA"/>
</dbReference>
<evidence type="ECO:0000313" key="2">
    <source>
        <dbReference type="EMBL" id="MBU6113343.1"/>
    </source>
</evidence>
<comment type="caution">
    <text evidence="2">The sequence shown here is derived from an EMBL/GenBank/DDBJ whole genome shotgun (WGS) entry which is preliminary data.</text>
</comment>
<feature type="region of interest" description="Disordered" evidence="1">
    <location>
        <begin position="351"/>
        <end position="377"/>
    </location>
</feature>
<protein>
    <submittedName>
        <fullName evidence="2">DNA-binding protein</fullName>
    </submittedName>
</protein>
<dbReference type="PANTHER" id="PTHR12969:SF7">
    <property type="entry name" value="INTRAFLAGELLAR TRANSPORT PROTEIN 52 HOMOLOG"/>
    <property type="match status" value="1"/>
</dbReference>
<dbReference type="PROSITE" id="PS51257">
    <property type="entry name" value="PROKAR_LIPOPROTEIN"/>
    <property type="match status" value="1"/>
</dbReference>
<accession>A0ABS6GXS9</accession>
<dbReference type="GO" id="GO:0003677">
    <property type="term" value="F:DNA binding"/>
    <property type="evidence" value="ECO:0007669"/>
    <property type="project" value="UniProtKB-KW"/>
</dbReference>
<keyword evidence="3" id="KW-1185">Reference proteome</keyword>
<evidence type="ECO:0000313" key="3">
    <source>
        <dbReference type="Proteomes" id="UP000770161"/>
    </source>
</evidence>
<feature type="region of interest" description="Disordered" evidence="1">
    <location>
        <begin position="390"/>
        <end position="421"/>
    </location>
</feature>